<dbReference type="Pfam" id="PF13118">
    <property type="entry name" value="DUF3972"/>
    <property type="match status" value="1"/>
</dbReference>
<keyword evidence="4" id="KW-1185">Reference proteome</keyword>
<dbReference type="AlphaFoldDB" id="A0A1B1U5I7"/>
<proteinExistence type="predicted"/>
<name>A0A1B1U5I7_9HELI</name>
<dbReference type="STRING" id="222136.BBW65_04230"/>
<dbReference type="EMBL" id="CP016503">
    <property type="protein sequence ID" value="ANV98057.1"/>
    <property type="molecule type" value="Genomic_DNA"/>
</dbReference>
<reference evidence="4" key="1">
    <citation type="submission" date="2016-07" db="EMBL/GenBank/DDBJ databases">
        <authorList>
            <person name="Florea S."/>
            <person name="Webb J.S."/>
            <person name="Jaromczyk J."/>
            <person name="Schardl C.L."/>
        </authorList>
    </citation>
    <scope>NUCLEOTIDE SEQUENCE [LARGE SCALE GENOMIC DNA]</scope>
    <source>
        <strain evidence="4">MIT 01-6242</strain>
    </source>
</reference>
<evidence type="ECO:0000313" key="3">
    <source>
        <dbReference type="EMBL" id="ANV98057.1"/>
    </source>
</evidence>
<accession>A0A1B1U5I7</accession>
<evidence type="ECO:0000256" key="1">
    <source>
        <dbReference type="SAM" id="Coils"/>
    </source>
</evidence>
<dbReference type="InterPro" id="IPR025002">
    <property type="entry name" value="DUF3972"/>
</dbReference>
<feature type="domain" description="DUF3972" evidence="2">
    <location>
        <begin position="9"/>
        <end position="123"/>
    </location>
</feature>
<dbReference type="Proteomes" id="UP000092884">
    <property type="component" value="Chromosome"/>
</dbReference>
<evidence type="ECO:0000313" key="4">
    <source>
        <dbReference type="Proteomes" id="UP000092884"/>
    </source>
</evidence>
<keyword evidence="1" id="KW-0175">Coiled coil</keyword>
<dbReference type="OrthoDB" id="5322012at2"/>
<feature type="coiled-coil region" evidence="1">
    <location>
        <begin position="86"/>
        <end position="134"/>
    </location>
</feature>
<protein>
    <recommendedName>
        <fullName evidence="2">DUF3972 domain-containing protein</fullName>
    </recommendedName>
</protein>
<gene>
    <name evidence="3" type="ORF">BBW65_04230</name>
</gene>
<organism evidence="3 4">
    <name type="scientific">Helicobacter enhydrae</name>
    <dbReference type="NCBI Taxonomy" id="222136"/>
    <lineage>
        <taxon>Bacteria</taxon>
        <taxon>Pseudomonadati</taxon>
        <taxon>Campylobacterota</taxon>
        <taxon>Epsilonproteobacteria</taxon>
        <taxon>Campylobacterales</taxon>
        <taxon>Helicobacteraceae</taxon>
        <taxon>Helicobacter</taxon>
    </lineage>
</organism>
<dbReference type="KEGG" id="het:BBW65_04230"/>
<dbReference type="RefSeq" id="WP_066340177.1">
    <property type="nucleotide sequence ID" value="NZ_CP016503.1"/>
</dbReference>
<sequence>MRDWTNLEDFITQTQCSKKQVLELIKKQEIEAKKINGVICVREKTNALSTIPQAFDSESSALCVQESIGGILEIHSKFAIAKDETIAMLKNENEFLKNMILSIQENYSEDRSTIALLKKEIEALREEHQNLQQKYKLLWSRKTSKDES</sequence>
<evidence type="ECO:0000259" key="2">
    <source>
        <dbReference type="Pfam" id="PF13118"/>
    </source>
</evidence>